<sequence length="295" mass="30823">MSLPASFLSVIAIWSTTPLAIKWSALGAGPSFAVFSRMALGVLLSLVLAAALRIGLPRHRKAVQTYLAGGLSLFGAMSLTYWSAQYISSGLISVLFGLSPLITGIAAAYWLEEKALSPAKLAGMLLGIAGLALVFRDSLAVGPHALAGIAALLGAVLLQSLGLVWIKRIGDDSSPVAVNLGSLLVALPGFFAVWLLSDGQWPAALPERAALAIVYLATFGSVVGFVLYYYMIKHMEAGRVALITLVTPVLALLLGHGLDGEAVSGQVWLGTAAIIGGLSLHQWGERWLNARLPGN</sequence>
<protein>
    <submittedName>
        <fullName evidence="8">Drug/metabolite transporter (DMT)-like permease</fullName>
    </submittedName>
</protein>
<feature type="transmembrane region" description="Helical" evidence="6">
    <location>
        <begin position="267"/>
        <end position="284"/>
    </location>
</feature>
<feature type="domain" description="EamA" evidence="7">
    <location>
        <begin position="8"/>
        <end position="135"/>
    </location>
</feature>
<evidence type="ECO:0000256" key="4">
    <source>
        <dbReference type="ARBA" id="ARBA00022989"/>
    </source>
</evidence>
<dbReference type="PANTHER" id="PTHR32322:SF2">
    <property type="entry name" value="EAMA DOMAIN-CONTAINING PROTEIN"/>
    <property type="match status" value="1"/>
</dbReference>
<evidence type="ECO:0000256" key="1">
    <source>
        <dbReference type="ARBA" id="ARBA00004141"/>
    </source>
</evidence>
<feature type="transmembrane region" description="Helical" evidence="6">
    <location>
        <begin position="176"/>
        <end position="197"/>
    </location>
</feature>
<dbReference type="Pfam" id="PF00892">
    <property type="entry name" value="EamA"/>
    <property type="match status" value="2"/>
</dbReference>
<feature type="transmembrane region" description="Helical" evidence="6">
    <location>
        <begin position="118"/>
        <end position="135"/>
    </location>
</feature>
<dbReference type="OrthoDB" id="5186724at2"/>
<feature type="transmembrane region" description="Helical" evidence="6">
    <location>
        <begin position="141"/>
        <end position="164"/>
    </location>
</feature>
<feature type="transmembrane region" description="Helical" evidence="6">
    <location>
        <begin position="209"/>
        <end position="230"/>
    </location>
</feature>
<dbReference type="SUPFAM" id="SSF103481">
    <property type="entry name" value="Multidrug resistance efflux transporter EmrE"/>
    <property type="match status" value="2"/>
</dbReference>
<evidence type="ECO:0000313" key="9">
    <source>
        <dbReference type="Proteomes" id="UP000295135"/>
    </source>
</evidence>
<dbReference type="InterPro" id="IPR037185">
    <property type="entry name" value="EmrE-like"/>
</dbReference>
<evidence type="ECO:0000259" key="7">
    <source>
        <dbReference type="Pfam" id="PF00892"/>
    </source>
</evidence>
<dbReference type="InterPro" id="IPR050638">
    <property type="entry name" value="AA-Vitamin_Transporters"/>
</dbReference>
<name>A0A4R3JX04_9PROT</name>
<feature type="transmembrane region" description="Helical" evidence="6">
    <location>
        <begin position="66"/>
        <end position="84"/>
    </location>
</feature>
<organism evidence="8 9">
    <name type="scientific">Sulfuritortus calidifontis</name>
    <dbReference type="NCBI Taxonomy" id="1914471"/>
    <lineage>
        <taxon>Bacteria</taxon>
        <taxon>Pseudomonadati</taxon>
        <taxon>Pseudomonadota</taxon>
        <taxon>Betaproteobacteria</taxon>
        <taxon>Nitrosomonadales</taxon>
        <taxon>Thiobacillaceae</taxon>
        <taxon>Sulfuritortus</taxon>
    </lineage>
</organism>
<keyword evidence="5 6" id="KW-0472">Membrane</keyword>
<dbReference type="AlphaFoldDB" id="A0A4R3JX04"/>
<proteinExistence type="inferred from homology"/>
<dbReference type="Proteomes" id="UP000295135">
    <property type="component" value="Unassembled WGS sequence"/>
</dbReference>
<gene>
    <name evidence="8" type="ORF">EDC61_104157</name>
</gene>
<evidence type="ECO:0000256" key="5">
    <source>
        <dbReference type="ARBA" id="ARBA00023136"/>
    </source>
</evidence>
<feature type="transmembrane region" description="Helical" evidence="6">
    <location>
        <begin position="34"/>
        <end position="54"/>
    </location>
</feature>
<dbReference type="InterPro" id="IPR000620">
    <property type="entry name" value="EamA_dom"/>
</dbReference>
<dbReference type="EMBL" id="SLZY01000004">
    <property type="protein sequence ID" value="TCS72740.1"/>
    <property type="molecule type" value="Genomic_DNA"/>
</dbReference>
<comment type="subcellular location">
    <subcellularLocation>
        <location evidence="1">Membrane</location>
        <topology evidence="1">Multi-pass membrane protein</topology>
    </subcellularLocation>
</comment>
<evidence type="ECO:0000313" key="8">
    <source>
        <dbReference type="EMBL" id="TCS72740.1"/>
    </source>
</evidence>
<dbReference type="RefSeq" id="WP_126462514.1">
    <property type="nucleotide sequence ID" value="NZ_AP018721.1"/>
</dbReference>
<dbReference type="PANTHER" id="PTHR32322">
    <property type="entry name" value="INNER MEMBRANE TRANSPORTER"/>
    <property type="match status" value="1"/>
</dbReference>
<evidence type="ECO:0000256" key="3">
    <source>
        <dbReference type="ARBA" id="ARBA00022692"/>
    </source>
</evidence>
<reference evidence="8 9" key="1">
    <citation type="submission" date="2019-03" db="EMBL/GenBank/DDBJ databases">
        <title>Genomic Encyclopedia of Type Strains, Phase IV (KMG-IV): sequencing the most valuable type-strain genomes for metagenomic binning, comparative biology and taxonomic classification.</title>
        <authorList>
            <person name="Goeker M."/>
        </authorList>
    </citation>
    <scope>NUCLEOTIDE SEQUENCE [LARGE SCALE GENOMIC DNA]</scope>
    <source>
        <strain evidence="8 9">DSM 103923</strain>
    </source>
</reference>
<dbReference type="GO" id="GO:0016020">
    <property type="term" value="C:membrane"/>
    <property type="evidence" value="ECO:0007669"/>
    <property type="project" value="UniProtKB-SubCell"/>
</dbReference>
<evidence type="ECO:0000256" key="6">
    <source>
        <dbReference type="SAM" id="Phobius"/>
    </source>
</evidence>
<feature type="domain" description="EamA" evidence="7">
    <location>
        <begin position="147"/>
        <end position="280"/>
    </location>
</feature>
<feature type="transmembrane region" description="Helical" evidence="6">
    <location>
        <begin position="90"/>
        <end position="111"/>
    </location>
</feature>
<comment type="caution">
    <text evidence="8">The sequence shown here is derived from an EMBL/GenBank/DDBJ whole genome shotgun (WGS) entry which is preliminary data.</text>
</comment>
<keyword evidence="9" id="KW-1185">Reference proteome</keyword>
<comment type="similarity">
    <text evidence="2">Belongs to the EamA transporter family.</text>
</comment>
<feature type="transmembrane region" description="Helical" evidence="6">
    <location>
        <begin position="237"/>
        <end position="255"/>
    </location>
</feature>
<keyword evidence="3 6" id="KW-0812">Transmembrane</keyword>
<keyword evidence="4 6" id="KW-1133">Transmembrane helix</keyword>
<accession>A0A4R3JX04</accession>
<evidence type="ECO:0000256" key="2">
    <source>
        <dbReference type="ARBA" id="ARBA00007362"/>
    </source>
</evidence>